<feature type="domain" description="Ketopantoate reductase C-terminal" evidence="12">
    <location>
        <begin position="175"/>
        <end position="282"/>
    </location>
</feature>
<dbReference type="InterPro" id="IPR013752">
    <property type="entry name" value="KPA_reductase"/>
</dbReference>
<dbReference type="SUPFAM" id="SSF51735">
    <property type="entry name" value="NAD(P)-binding Rossmann-fold domains"/>
    <property type="match status" value="1"/>
</dbReference>
<dbReference type="RefSeq" id="WP_199469438.1">
    <property type="nucleotide sequence ID" value="NZ_JAEMNX010000020.1"/>
</dbReference>
<dbReference type="Gene3D" id="3.40.50.720">
    <property type="entry name" value="NAD(P)-binding Rossmann-like Domain"/>
    <property type="match status" value="1"/>
</dbReference>
<keyword evidence="6 10" id="KW-0521">NADP</keyword>
<dbReference type="Pfam" id="PF02558">
    <property type="entry name" value="ApbA"/>
    <property type="match status" value="1"/>
</dbReference>
<keyword evidence="5 10" id="KW-0566">Pantothenate biosynthesis</keyword>
<evidence type="ECO:0000256" key="10">
    <source>
        <dbReference type="RuleBase" id="RU362068"/>
    </source>
</evidence>
<dbReference type="InterPro" id="IPR003710">
    <property type="entry name" value="ApbA"/>
</dbReference>
<evidence type="ECO:0000256" key="8">
    <source>
        <dbReference type="ARBA" id="ARBA00032024"/>
    </source>
</evidence>
<dbReference type="NCBIfam" id="TIGR00745">
    <property type="entry name" value="apbA_panE"/>
    <property type="match status" value="1"/>
</dbReference>
<evidence type="ECO:0000313" key="13">
    <source>
        <dbReference type="EMBL" id="MBJ7539032.1"/>
    </source>
</evidence>
<dbReference type="Gene3D" id="1.10.1040.10">
    <property type="entry name" value="N-(1-d-carboxylethyl)-l-norvaline Dehydrogenase, domain 2"/>
    <property type="match status" value="1"/>
</dbReference>
<feature type="domain" description="Ketopantoate reductase N-terminal" evidence="11">
    <location>
        <begin position="6"/>
        <end position="157"/>
    </location>
</feature>
<evidence type="ECO:0000256" key="7">
    <source>
        <dbReference type="ARBA" id="ARBA00023002"/>
    </source>
</evidence>
<accession>A0A934N2T7</accession>
<evidence type="ECO:0000256" key="5">
    <source>
        <dbReference type="ARBA" id="ARBA00022655"/>
    </source>
</evidence>
<comment type="caution">
    <text evidence="13">The sequence shown here is derived from an EMBL/GenBank/DDBJ whole genome shotgun (WGS) entry which is preliminary data.</text>
</comment>
<comment type="catalytic activity">
    <reaction evidence="9 10">
        <text>(R)-pantoate + NADP(+) = 2-dehydropantoate + NADPH + H(+)</text>
        <dbReference type="Rhea" id="RHEA:16233"/>
        <dbReference type="ChEBI" id="CHEBI:11561"/>
        <dbReference type="ChEBI" id="CHEBI:15378"/>
        <dbReference type="ChEBI" id="CHEBI:15980"/>
        <dbReference type="ChEBI" id="CHEBI:57783"/>
        <dbReference type="ChEBI" id="CHEBI:58349"/>
        <dbReference type="EC" id="1.1.1.169"/>
    </reaction>
</comment>
<comment type="pathway">
    <text evidence="1 10">Cofactor biosynthesis; (R)-pantothenate biosynthesis; (R)-pantoate from 3-methyl-2-oxobutanoate: step 2/2.</text>
</comment>
<dbReference type="PANTHER" id="PTHR43765:SF2">
    <property type="entry name" value="2-DEHYDROPANTOATE 2-REDUCTASE"/>
    <property type="match status" value="1"/>
</dbReference>
<sequence>MKKPQWLIVGAGAIGLFWACKLQKLGYSVHLVYRSTSPKKKITLEALANEDGQQKITSSEHKIKSFLAQDLSKQYDKVLLCTKAYDLVDAFKQVSDHVTEDATIACLCNGMGAQAALQKALMPKQILWAGTTSEGVLKINENHIKHTGLGDTYFGQWLKDTETKDFPLDSFVVPNIHQRLIEKLAVNAAINPLTALFSIHNGDLLEEQFHPLLNATLTELASVFTNPKFIYAEQSKHLTLDNLTNRVNTVAQLTRLNRSSMYEDFRLQRPTENEFISGFLVENSPVELPIQSLLYNGIDFPLLSEEIKKKLLSMT</sequence>
<keyword evidence="7 10" id="KW-0560">Oxidoreductase</keyword>
<keyword evidence="14" id="KW-1185">Reference proteome</keyword>
<evidence type="ECO:0000256" key="1">
    <source>
        <dbReference type="ARBA" id="ARBA00004994"/>
    </source>
</evidence>
<organism evidence="13 14">
    <name type="scientific">Marinomonas transparens</name>
    <dbReference type="NCBI Taxonomy" id="2795388"/>
    <lineage>
        <taxon>Bacteria</taxon>
        <taxon>Pseudomonadati</taxon>
        <taxon>Pseudomonadota</taxon>
        <taxon>Gammaproteobacteria</taxon>
        <taxon>Oceanospirillales</taxon>
        <taxon>Oceanospirillaceae</taxon>
        <taxon>Marinomonas</taxon>
    </lineage>
</organism>
<evidence type="ECO:0000256" key="2">
    <source>
        <dbReference type="ARBA" id="ARBA00007870"/>
    </source>
</evidence>
<dbReference type="InterPro" id="IPR013328">
    <property type="entry name" value="6PGD_dom2"/>
</dbReference>
<dbReference type="PANTHER" id="PTHR43765">
    <property type="entry name" value="2-DEHYDROPANTOATE 2-REDUCTASE-RELATED"/>
    <property type="match status" value="1"/>
</dbReference>
<dbReference type="InterPro" id="IPR036291">
    <property type="entry name" value="NAD(P)-bd_dom_sf"/>
</dbReference>
<dbReference type="InterPro" id="IPR050838">
    <property type="entry name" value="Ketopantoate_reductase"/>
</dbReference>
<name>A0A934N2T7_9GAMM</name>
<dbReference type="EC" id="1.1.1.169" evidence="3 10"/>
<dbReference type="GO" id="GO:0050661">
    <property type="term" value="F:NADP binding"/>
    <property type="evidence" value="ECO:0007669"/>
    <property type="project" value="TreeGrafter"/>
</dbReference>
<evidence type="ECO:0000256" key="9">
    <source>
        <dbReference type="ARBA" id="ARBA00048793"/>
    </source>
</evidence>
<reference evidence="13" key="1">
    <citation type="submission" date="2020-12" db="EMBL/GenBank/DDBJ databases">
        <title>Marinomonas arctica sp. nov., a psychrotolerant bacterium isolated from the Arctic.</title>
        <authorList>
            <person name="Zhang Y."/>
        </authorList>
    </citation>
    <scope>NUCLEOTIDE SEQUENCE</scope>
    <source>
        <strain evidence="13">C1424</strain>
    </source>
</reference>
<dbReference type="GO" id="GO:0008677">
    <property type="term" value="F:2-dehydropantoate 2-reductase activity"/>
    <property type="evidence" value="ECO:0007669"/>
    <property type="project" value="UniProtKB-EC"/>
</dbReference>
<evidence type="ECO:0000259" key="12">
    <source>
        <dbReference type="Pfam" id="PF08546"/>
    </source>
</evidence>
<protein>
    <recommendedName>
        <fullName evidence="4 10">2-dehydropantoate 2-reductase</fullName>
        <ecNumber evidence="3 10">1.1.1.169</ecNumber>
    </recommendedName>
    <alternativeName>
        <fullName evidence="8 10">Ketopantoate reductase</fullName>
    </alternativeName>
</protein>
<evidence type="ECO:0000256" key="3">
    <source>
        <dbReference type="ARBA" id="ARBA00013014"/>
    </source>
</evidence>
<comment type="similarity">
    <text evidence="2 10">Belongs to the ketopantoate reductase family.</text>
</comment>
<evidence type="ECO:0000256" key="4">
    <source>
        <dbReference type="ARBA" id="ARBA00019465"/>
    </source>
</evidence>
<dbReference type="InterPro" id="IPR013332">
    <property type="entry name" value="KPR_N"/>
</dbReference>
<dbReference type="Pfam" id="PF08546">
    <property type="entry name" value="ApbA_C"/>
    <property type="match status" value="1"/>
</dbReference>
<dbReference type="Proteomes" id="UP000628710">
    <property type="component" value="Unassembled WGS sequence"/>
</dbReference>
<gene>
    <name evidence="13" type="ORF">I8J31_15240</name>
</gene>
<evidence type="ECO:0000256" key="6">
    <source>
        <dbReference type="ARBA" id="ARBA00022857"/>
    </source>
</evidence>
<dbReference type="EMBL" id="JAEMNX010000020">
    <property type="protein sequence ID" value="MBJ7539032.1"/>
    <property type="molecule type" value="Genomic_DNA"/>
</dbReference>
<comment type="function">
    <text evidence="10">Catalyzes the NADPH-dependent reduction of ketopantoate into pantoic acid.</text>
</comment>
<dbReference type="SUPFAM" id="SSF48179">
    <property type="entry name" value="6-phosphogluconate dehydrogenase C-terminal domain-like"/>
    <property type="match status" value="1"/>
</dbReference>
<evidence type="ECO:0000313" key="14">
    <source>
        <dbReference type="Proteomes" id="UP000628710"/>
    </source>
</evidence>
<dbReference type="AlphaFoldDB" id="A0A934N2T7"/>
<dbReference type="GO" id="GO:0005737">
    <property type="term" value="C:cytoplasm"/>
    <property type="evidence" value="ECO:0007669"/>
    <property type="project" value="TreeGrafter"/>
</dbReference>
<proteinExistence type="inferred from homology"/>
<dbReference type="GO" id="GO:0015940">
    <property type="term" value="P:pantothenate biosynthetic process"/>
    <property type="evidence" value="ECO:0007669"/>
    <property type="project" value="UniProtKB-KW"/>
</dbReference>
<dbReference type="InterPro" id="IPR008927">
    <property type="entry name" value="6-PGluconate_DH-like_C_sf"/>
</dbReference>
<evidence type="ECO:0000259" key="11">
    <source>
        <dbReference type="Pfam" id="PF02558"/>
    </source>
</evidence>